<protein>
    <recommendedName>
        <fullName evidence="2">DNA glycosylase</fullName>
    </recommendedName>
</protein>
<gene>
    <name evidence="1" type="ORF">RJG54_06415</name>
</gene>
<name>A0AA96CU25_9BACT</name>
<dbReference type="Gene3D" id="3.40.470.10">
    <property type="entry name" value="Uracil-DNA glycosylase-like domain"/>
    <property type="match status" value="1"/>
</dbReference>
<dbReference type="InterPro" id="IPR036895">
    <property type="entry name" value="Uracil-DNA_glycosylase-like_sf"/>
</dbReference>
<dbReference type="EMBL" id="CP134846">
    <property type="protein sequence ID" value="WNL15862.1"/>
    <property type="molecule type" value="Genomic_DNA"/>
</dbReference>
<reference evidence="1" key="1">
    <citation type="submission" date="2023-09" db="EMBL/GenBank/DDBJ databases">
        <title>Arcobacter tbilisiensis sp. nov. isolated from chicken meat in Tbilisi, Georgia.</title>
        <authorList>
            <person name="Matthias R."/>
            <person name="Zautner A.E."/>
        </authorList>
    </citation>
    <scope>NUCLEOTIDE SEQUENCE</scope>
    <source>
        <strain evidence="1">LEO 107</strain>
    </source>
</reference>
<organism evidence="1">
    <name type="scientific">Arcobacter sp. AZ-2023</name>
    <dbReference type="NCBI Taxonomy" id="3074453"/>
    <lineage>
        <taxon>Bacteria</taxon>
        <taxon>Pseudomonadati</taxon>
        <taxon>Campylobacterota</taxon>
        <taxon>Epsilonproteobacteria</taxon>
        <taxon>Campylobacterales</taxon>
        <taxon>Arcobacteraceae</taxon>
        <taxon>Arcobacter</taxon>
    </lineage>
</organism>
<evidence type="ECO:0000313" key="1">
    <source>
        <dbReference type="EMBL" id="WNL15862.1"/>
    </source>
</evidence>
<proteinExistence type="predicted"/>
<dbReference type="AlphaFoldDB" id="A0AA96CU25"/>
<sequence length="212" mass="24529">MILTKHLYISKYPINQSSKSLILGTIHPHNGINNTSNFKIDFFYGNKNSLWTILSEAKNIRLDTLNEILKFLAQNKISISDMILECERLNDKVTADKDLQNLVVNQNLKNEILKSDIETIYFTSAFSKNNAAKLFFDLFGLQNQIPINWKDTYEINIDFFGKKIKCVILLSPSGASNIGISRSKIYLNKQNLYEDLKTPVKQFKIDFYKEKF</sequence>
<evidence type="ECO:0008006" key="2">
    <source>
        <dbReference type="Google" id="ProtNLM"/>
    </source>
</evidence>
<accession>A0AA96CU25</accession>